<evidence type="ECO:0000313" key="1">
    <source>
        <dbReference type="EMBL" id="WNR45948.1"/>
    </source>
</evidence>
<dbReference type="AlphaFoldDB" id="A0AA96RK09"/>
<keyword evidence="2" id="KW-1185">Reference proteome</keyword>
<dbReference type="EMBL" id="CP130319">
    <property type="protein sequence ID" value="WNR45948.1"/>
    <property type="molecule type" value="Genomic_DNA"/>
</dbReference>
<dbReference type="KEGG" id="proo:MJB10_07575"/>
<sequence length="138" mass="16072">MKPEEAMLRMNLAAAYPKEAELDHWYRTIGLKRGGNAEVILRDEFRLHHRPGKVQLHFMVPVEPKLCRQQIELRSSNGSLYELTYDSSIWSPSIDVRKLEESEHRMIANWKTEQLYRITLDALPGLESAQSAIVIRKK</sequence>
<organism evidence="1 2">
    <name type="scientific">Paenibacillus roseopurpureus</name>
    <dbReference type="NCBI Taxonomy" id="2918901"/>
    <lineage>
        <taxon>Bacteria</taxon>
        <taxon>Bacillati</taxon>
        <taxon>Bacillota</taxon>
        <taxon>Bacilli</taxon>
        <taxon>Bacillales</taxon>
        <taxon>Paenibacillaceae</taxon>
        <taxon>Paenibacillus</taxon>
    </lineage>
</organism>
<protein>
    <submittedName>
        <fullName evidence="1">Uncharacterized protein</fullName>
    </submittedName>
</protein>
<reference evidence="1" key="1">
    <citation type="submission" date="2022-02" db="EMBL/GenBank/DDBJ databases">
        <title>Paenibacillus sp. MBLB1832 Whole Genome Shotgun Sequencing.</title>
        <authorList>
            <person name="Hwang C.Y."/>
            <person name="Cho E.-S."/>
            <person name="Seo M.-J."/>
        </authorList>
    </citation>
    <scope>NUCLEOTIDE SEQUENCE</scope>
    <source>
        <strain evidence="1">MBLB1832</strain>
    </source>
</reference>
<dbReference type="Proteomes" id="UP001304650">
    <property type="component" value="Chromosome"/>
</dbReference>
<gene>
    <name evidence="1" type="ORF">MJB10_07575</name>
</gene>
<name>A0AA96RK09_9BACL</name>
<accession>A0AA96RK09</accession>
<proteinExistence type="predicted"/>
<dbReference type="RefSeq" id="WP_314803139.1">
    <property type="nucleotide sequence ID" value="NZ_CP130319.1"/>
</dbReference>
<evidence type="ECO:0000313" key="2">
    <source>
        <dbReference type="Proteomes" id="UP001304650"/>
    </source>
</evidence>